<dbReference type="Pfam" id="PF01494">
    <property type="entry name" value="FAD_binding_3"/>
    <property type="match status" value="1"/>
</dbReference>
<dbReference type="Pfam" id="PF21274">
    <property type="entry name" value="Rng_hyd_C"/>
    <property type="match status" value="1"/>
</dbReference>
<reference evidence="5" key="1">
    <citation type="submission" date="2009-11" db="EMBL/GenBank/DDBJ databases">
        <title>Cloning and Characterization of the Ravidomycin and Chrysomycin Biosynthetic Gene Clusters.</title>
        <authorList>
            <person name="Kharel M.K."/>
            <person name="Nybo E."/>
            <person name="Shepherd M.D."/>
            <person name="Rohr J."/>
        </authorList>
    </citation>
    <scope>NUCLEOTIDE SEQUENCE</scope>
</reference>
<dbReference type="Gene3D" id="3.40.30.120">
    <property type="match status" value="1"/>
</dbReference>
<name>D1H0A0_9ACTN</name>
<dbReference type="GO" id="GO:0071949">
    <property type="term" value="F:FAD binding"/>
    <property type="evidence" value="ECO:0007669"/>
    <property type="project" value="InterPro"/>
</dbReference>
<accession>D1H0A0</accession>
<keyword evidence="2" id="KW-0285">Flavoprotein</keyword>
<dbReference type="Gene3D" id="3.50.50.60">
    <property type="entry name" value="FAD/NAD(P)-binding domain"/>
    <property type="match status" value="1"/>
</dbReference>
<evidence type="ECO:0000313" key="5">
    <source>
        <dbReference type="EMBL" id="CBH32087.1"/>
    </source>
</evidence>
<dbReference type="InterPro" id="IPR002938">
    <property type="entry name" value="FAD-bd"/>
</dbReference>
<dbReference type="SUPFAM" id="SSF51905">
    <property type="entry name" value="FAD/NAD(P)-binding domain"/>
    <property type="match status" value="1"/>
</dbReference>
<evidence type="ECO:0000256" key="3">
    <source>
        <dbReference type="ARBA" id="ARBA00022827"/>
    </source>
</evidence>
<dbReference type="PRINTS" id="PR00420">
    <property type="entry name" value="RNGMNOXGNASE"/>
</dbReference>
<gene>
    <name evidence="5" type="primary">chryOIV</name>
</gene>
<dbReference type="EMBL" id="FN565166">
    <property type="protein sequence ID" value="CBH32087.1"/>
    <property type="molecule type" value="Genomic_DNA"/>
</dbReference>
<keyword evidence="3" id="KW-0274">FAD</keyword>
<dbReference type="GO" id="GO:0016709">
    <property type="term" value="F:oxidoreductase activity, acting on paired donors, with incorporation or reduction of molecular oxygen, NAD(P)H as one donor, and incorporation of one atom of oxygen"/>
    <property type="evidence" value="ECO:0007669"/>
    <property type="project" value="UniProtKB-ARBA"/>
</dbReference>
<evidence type="ECO:0000256" key="2">
    <source>
        <dbReference type="ARBA" id="ARBA00022630"/>
    </source>
</evidence>
<dbReference type="InterPro" id="IPR050641">
    <property type="entry name" value="RIFMO-like"/>
</dbReference>
<dbReference type="AlphaFoldDB" id="D1H0A0"/>
<comment type="cofactor">
    <cofactor evidence="1">
        <name>FAD</name>
        <dbReference type="ChEBI" id="CHEBI:57692"/>
    </cofactor>
</comment>
<dbReference type="Gene3D" id="3.30.70.2450">
    <property type="match status" value="1"/>
</dbReference>
<keyword evidence="5" id="KW-0560">Oxidoreductase</keyword>
<dbReference type="InterPro" id="IPR036188">
    <property type="entry name" value="FAD/NAD-bd_sf"/>
</dbReference>
<sequence length="491" mass="52235">MTPPDATEQTRVLVVGAGPVGLLLAGDLRRYGAEVVLVDRLARPMTESRASQLNARTMELLDQRGLVDGLGGPQPESAGHFGGLPFDAAGTASRYAGNWKVPQFRTEAALTRWALAAGVDLRREHELCELRVTDEAVTAVLRTPTGPRTVRAAYVVGCDGAGSTVRALAGFELAGNDAVRELLRADIQGVRVPDHRFERRARGFAASARRPDGVTRVMVHESGRPPARRTGPPPFAEVVRAWRTVTGEDISGAAPVWLDSFDDACTQATRYRRGRVLLAGDAAHVHMPVGGQALNLGLQDAANLGWKLAASLHGWAPPGLLDSYHEERHAVGGRVLDNVRAQGLLLFGGGEADPVRAVFGELLAETGAGDLLARMVSGLDVRYDTGPGRAPLLGARMPDLDLTVDGGPTRVARLLHDGHGVLLDLTGDGAGAARFRAALPAGARQVRVVTARPVREHPDGAVFLLRPDGHVVWTDRVRAPLAGAARRWFGV</sequence>
<dbReference type="PANTHER" id="PTHR43004">
    <property type="entry name" value="TRK SYSTEM POTASSIUM UPTAKE PROTEIN"/>
    <property type="match status" value="1"/>
</dbReference>
<evidence type="ECO:0000256" key="1">
    <source>
        <dbReference type="ARBA" id="ARBA00001974"/>
    </source>
</evidence>
<organism evidence="5">
    <name type="scientific">Streptomyces griseoloalbus</name>
    <dbReference type="NCBI Taxonomy" id="67303"/>
    <lineage>
        <taxon>Bacteria</taxon>
        <taxon>Bacillati</taxon>
        <taxon>Actinomycetota</taxon>
        <taxon>Actinomycetes</taxon>
        <taxon>Kitasatosporales</taxon>
        <taxon>Streptomycetaceae</taxon>
        <taxon>Streptomyces</taxon>
    </lineage>
</organism>
<protein>
    <submittedName>
        <fullName evidence="5">Putative FAD-dependent monooxygenase</fullName>
    </submittedName>
</protein>
<keyword evidence="5" id="KW-0503">Monooxygenase</keyword>
<dbReference type="PANTHER" id="PTHR43004:SF19">
    <property type="entry name" value="BINDING MONOOXYGENASE, PUTATIVE (JCVI)-RELATED"/>
    <property type="match status" value="1"/>
</dbReference>
<proteinExistence type="predicted"/>
<evidence type="ECO:0000259" key="4">
    <source>
        <dbReference type="Pfam" id="PF01494"/>
    </source>
</evidence>
<feature type="domain" description="FAD-binding" evidence="4">
    <location>
        <begin position="10"/>
        <end position="338"/>
    </location>
</feature>